<feature type="domain" description="PHD-type" evidence="8">
    <location>
        <begin position="633"/>
        <end position="678"/>
    </location>
</feature>
<dbReference type="PROSITE" id="PS50016">
    <property type="entry name" value="ZF_PHD_2"/>
    <property type="match status" value="2"/>
</dbReference>
<dbReference type="GO" id="GO:0000977">
    <property type="term" value="F:RNA polymerase II transcription regulatory region sequence-specific DNA binding"/>
    <property type="evidence" value="ECO:0007669"/>
    <property type="project" value="TreeGrafter"/>
</dbReference>
<accession>A0A9P0YRH3</accession>
<dbReference type="PANTHER" id="PTHR47025">
    <property type="entry name" value="AUTOIMMUNE REGULATOR"/>
    <property type="match status" value="1"/>
</dbReference>
<dbReference type="Pfam" id="PF16135">
    <property type="entry name" value="TDBD"/>
    <property type="match status" value="2"/>
</dbReference>
<feature type="domain" description="N-acetyltransferase" evidence="9">
    <location>
        <begin position="830"/>
        <end position="984"/>
    </location>
</feature>
<dbReference type="GO" id="GO:0008270">
    <property type="term" value="F:zinc ion binding"/>
    <property type="evidence" value="ECO:0007669"/>
    <property type="project" value="UniProtKB-KW"/>
</dbReference>
<dbReference type="InterPro" id="IPR019786">
    <property type="entry name" value="Zinc_finger_PHD-type_CS"/>
</dbReference>
<dbReference type="PANTHER" id="PTHR47025:SF2">
    <property type="entry name" value="AUTOIMMUNE REGULATOR"/>
    <property type="match status" value="1"/>
</dbReference>
<dbReference type="GO" id="GO:0045944">
    <property type="term" value="P:positive regulation of transcription by RNA polymerase II"/>
    <property type="evidence" value="ECO:0007669"/>
    <property type="project" value="TreeGrafter"/>
</dbReference>
<keyword evidence="2" id="KW-0479">Metal-binding</keyword>
<dbReference type="FunFam" id="3.30.40.10:FF:000494">
    <property type="entry name" value="Acyl-CoA N-acyltransferase with RING/FYVE/PHD-type zinc finger domain"/>
    <property type="match status" value="1"/>
</dbReference>
<dbReference type="SMART" id="SM00249">
    <property type="entry name" value="PHD"/>
    <property type="match status" value="2"/>
</dbReference>
<dbReference type="InterPro" id="IPR056511">
    <property type="entry name" value="IDM1_C"/>
</dbReference>
<dbReference type="InterPro" id="IPR000182">
    <property type="entry name" value="GNAT_dom"/>
</dbReference>
<dbReference type="PROSITE" id="PS01359">
    <property type="entry name" value="ZF_PHD_1"/>
    <property type="match status" value="1"/>
</dbReference>
<dbReference type="GO" id="GO:0042393">
    <property type="term" value="F:histone binding"/>
    <property type="evidence" value="ECO:0007669"/>
    <property type="project" value="TreeGrafter"/>
</dbReference>
<evidence type="ECO:0000256" key="3">
    <source>
        <dbReference type="ARBA" id="ARBA00022771"/>
    </source>
</evidence>
<dbReference type="GO" id="GO:0005634">
    <property type="term" value="C:nucleus"/>
    <property type="evidence" value="ECO:0007669"/>
    <property type="project" value="UniProtKB-SubCell"/>
</dbReference>
<evidence type="ECO:0000256" key="1">
    <source>
        <dbReference type="ARBA" id="ARBA00004123"/>
    </source>
</evidence>
<name>A0A9P0YRH3_CUSEU</name>
<dbReference type="InterPro" id="IPR019787">
    <property type="entry name" value="Znf_PHD-finger"/>
</dbReference>
<evidence type="ECO:0000259" key="9">
    <source>
        <dbReference type="PROSITE" id="PS51186"/>
    </source>
</evidence>
<comment type="subcellular location">
    <subcellularLocation>
        <location evidence="1">Nucleus</location>
    </subcellularLocation>
</comment>
<comment type="caution">
    <text evidence="10">The sequence shown here is derived from an EMBL/GenBank/DDBJ whole genome shotgun (WGS) entry which is preliminary data.</text>
</comment>
<dbReference type="GO" id="GO:0003682">
    <property type="term" value="F:chromatin binding"/>
    <property type="evidence" value="ECO:0007669"/>
    <property type="project" value="TreeGrafter"/>
</dbReference>
<dbReference type="InterPro" id="IPR032308">
    <property type="entry name" value="TDBD"/>
</dbReference>
<gene>
    <name evidence="10" type="ORF">CEURO_LOCUS4529</name>
</gene>
<proteinExistence type="predicted"/>
<dbReference type="OrthoDB" id="1903104at2759"/>
<dbReference type="CDD" id="cd15539">
    <property type="entry name" value="PHD1_AIRE"/>
    <property type="match status" value="1"/>
</dbReference>
<dbReference type="InterPro" id="IPR001965">
    <property type="entry name" value="Znf_PHD"/>
</dbReference>
<keyword evidence="5" id="KW-0539">Nucleus</keyword>
<evidence type="ECO:0000256" key="4">
    <source>
        <dbReference type="ARBA" id="ARBA00022833"/>
    </source>
</evidence>
<protein>
    <recommendedName>
        <fullName evidence="12">PHD-type domain-containing protein</fullName>
    </recommendedName>
</protein>
<dbReference type="PROSITE" id="PS51186">
    <property type="entry name" value="GNAT"/>
    <property type="match status" value="1"/>
</dbReference>
<evidence type="ECO:0000256" key="2">
    <source>
        <dbReference type="ARBA" id="ARBA00022723"/>
    </source>
</evidence>
<feature type="region of interest" description="Disordered" evidence="7">
    <location>
        <begin position="36"/>
        <end position="62"/>
    </location>
</feature>
<keyword evidence="11" id="KW-1185">Reference proteome</keyword>
<dbReference type="Gene3D" id="3.30.40.10">
    <property type="entry name" value="Zinc/RING finger domain, C3HC4 (zinc finger)"/>
    <property type="match status" value="2"/>
</dbReference>
<dbReference type="InterPro" id="IPR013083">
    <property type="entry name" value="Znf_RING/FYVE/PHD"/>
</dbReference>
<dbReference type="InterPro" id="IPR011011">
    <property type="entry name" value="Znf_FYVE_PHD"/>
</dbReference>
<dbReference type="InterPro" id="IPR016181">
    <property type="entry name" value="Acyl_CoA_acyltransferase"/>
</dbReference>
<dbReference type="SUPFAM" id="SSF55729">
    <property type="entry name" value="Acyl-CoA N-acyltransferases (Nat)"/>
    <property type="match status" value="1"/>
</dbReference>
<evidence type="ECO:0000259" key="8">
    <source>
        <dbReference type="PROSITE" id="PS50016"/>
    </source>
</evidence>
<evidence type="ECO:0000313" key="11">
    <source>
        <dbReference type="Proteomes" id="UP001152484"/>
    </source>
</evidence>
<keyword evidence="3 6" id="KW-0863">Zinc-finger</keyword>
<feature type="compositionally biased region" description="Polar residues" evidence="7">
    <location>
        <begin position="133"/>
        <end position="144"/>
    </location>
</feature>
<feature type="compositionally biased region" description="Polar residues" evidence="7">
    <location>
        <begin position="51"/>
        <end position="62"/>
    </location>
</feature>
<sequence length="992" mass="109930">MANRQEAGEIVISSIRSGMKREFTMLMKARPKCEISIGQKRASRSPIVASNGGTSRNSQYCSRTKNSIAKKRKNLDVVTAEHSTPQLDEKLDHTEDMTCDNGVEKVEILPLKGEWEETKSDVVDGASDDDQKGTSLDSKTGEQETACSVKRDELQCLNGYENERAIVVDVDETTVHVDKSGNEGDIIGMVHSKGVFHKENSINGDVDEKRVLADKSCYEEQSVRLVNTGVEVIKETVIDENISEKMMIVNKYGCEEQHDGLLKPTIEDIPMSEDCKTKNEPISAYNSSLAIALESAENPLKRTTLSFLKQKQGLVAEDIKMEDDMECDGSSSIATTSKLEMKMSKKVALEKTPTRLRQLLETGLLEGLPVRYVRSSKTRGCPSPELQGVIRGFGILCYCQDCNGSKVVSPNQFEIHAGSANKRPSEYIYLDNGKTLRDVLMACKDAPADAVEFVIRHASGVGDAKISLFCLNCKVSLPEAALGRLSLQCDSCMTLQKSQSTPVQASDASSRSTSSNLVLKPTGSCPRMKVHGRLTRKDIRMHKLVFEGDILPDGTALGYYVRGERLLDGYKKGSGIFCYCCHKEVSPSQFEAHAGCASRRKPYLNIYTSNGVSLHELSIKLSLERRSASEENDDLCFICADGGDLVCCDNCPRAFHAVCVSLPSIPTGTWYCKQCENMFTKEKFVKHNVNAIAAGRVAGIDALEQITKRCIRIVDTLHAEVSVCVLCRSQDFSTSGFGPQTVIICDQCEKEYHVKCLEEHNMDVLKELPKDKWFCCGECSSIHYALHKLLTEGELSLHDSLLQIVKEKSEGKFLEDNLVHDVKWRLLSGKTLSEKTKEWLSSAVSIFHDCFDPIADSSTSRLDLIPTMVYGNNFKDQDFGGMLCAVLLVNSTIVSAGVIRIFGKELAELPLVATRLDCQGKGYFQSLFSCIESLLKSLGVKSLVLPAAEEAESIWMKKFGFNKMTPEELKHYRKSYQVMIFHGTAMLQKQIS</sequence>
<dbReference type="Proteomes" id="UP001152484">
    <property type="component" value="Unassembled WGS sequence"/>
</dbReference>
<reference evidence="10" key="1">
    <citation type="submission" date="2022-07" db="EMBL/GenBank/DDBJ databases">
        <authorList>
            <person name="Macas J."/>
            <person name="Novak P."/>
            <person name="Neumann P."/>
        </authorList>
    </citation>
    <scope>NUCLEOTIDE SEQUENCE</scope>
</reference>
<dbReference type="AlphaFoldDB" id="A0A9P0YRH3"/>
<feature type="region of interest" description="Disordered" evidence="7">
    <location>
        <begin position="117"/>
        <end position="144"/>
    </location>
</feature>
<dbReference type="Pfam" id="PF23209">
    <property type="entry name" value="IDM1_C"/>
    <property type="match status" value="1"/>
</dbReference>
<evidence type="ECO:0000313" key="10">
    <source>
        <dbReference type="EMBL" id="CAH9072811.1"/>
    </source>
</evidence>
<dbReference type="SUPFAM" id="SSF57903">
    <property type="entry name" value="FYVE/PHD zinc finger"/>
    <property type="match status" value="2"/>
</dbReference>
<organism evidence="10 11">
    <name type="scientific">Cuscuta europaea</name>
    <name type="common">European dodder</name>
    <dbReference type="NCBI Taxonomy" id="41803"/>
    <lineage>
        <taxon>Eukaryota</taxon>
        <taxon>Viridiplantae</taxon>
        <taxon>Streptophyta</taxon>
        <taxon>Embryophyta</taxon>
        <taxon>Tracheophyta</taxon>
        <taxon>Spermatophyta</taxon>
        <taxon>Magnoliopsida</taxon>
        <taxon>eudicotyledons</taxon>
        <taxon>Gunneridae</taxon>
        <taxon>Pentapetalae</taxon>
        <taxon>asterids</taxon>
        <taxon>lamiids</taxon>
        <taxon>Solanales</taxon>
        <taxon>Convolvulaceae</taxon>
        <taxon>Cuscuteae</taxon>
        <taxon>Cuscuta</taxon>
        <taxon>Cuscuta subgen. Cuscuta</taxon>
    </lineage>
</organism>
<dbReference type="GO" id="GO:0016747">
    <property type="term" value="F:acyltransferase activity, transferring groups other than amino-acyl groups"/>
    <property type="evidence" value="ECO:0007669"/>
    <property type="project" value="InterPro"/>
</dbReference>
<dbReference type="EMBL" id="CAMAPE010000008">
    <property type="protein sequence ID" value="CAH9072811.1"/>
    <property type="molecule type" value="Genomic_DNA"/>
</dbReference>
<evidence type="ECO:0000256" key="7">
    <source>
        <dbReference type="SAM" id="MobiDB-lite"/>
    </source>
</evidence>
<keyword evidence="4" id="KW-0862">Zinc</keyword>
<evidence type="ECO:0000256" key="6">
    <source>
        <dbReference type="PROSITE-ProRule" id="PRU00146"/>
    </source>
</evidence>
<evidence type="ECO:0008006" key="12">
    <source>
        <dbReference type="Google" id="ProtNLM"/>
    </source>
</evidence>
<evidence type="ECO:0000256" key="5">
    <source>
        <dbReference type="ARBA" id="ARBA00023242"/>
    </source>
</evidence>
<feature type="domain" description="PHD-type" evidence="8">
    <location>
        <begin position="721"/>
        <end position="782"/>
    </location>
</feature>
<dbReference type="Gene3D" id="3.40.630.30">
    <property type="match status" value="1"/>
</dbReference>
<dbReference type="Pfam" id="PF00628">
    <property type="entry name" value="PHD"/>
    <property type="match status" value="1"/>
</dbReference>